<evidence type="ECO:0000256" key="10">
    <source>
        <dbReference type="SAM" id="SignalP"/>
    </source>
</evidence>
<dbReference type="Pfam" id="PF01347">
    <property type="entry name" value="Vitellogenin_N"/>
    <property type="match status" value="1"/>
</dbReference>
<protein>
    <recommendedName>
        <fullName evidence="15">Vitellogenin domain-containing protein</fullName>
    </recommendedName>
</protein>
<dbReference type="PROSITE" id="PS51211">
    <property type="entry name" value="VITELLOGENIN"/>
    <property type="match status" value="1"/>
</dbReference>
<dbReference type="InterPro" id="IPR009454">
    <property type="entry name" value="Lipid_transpt_open_b-sht"/>
</dbReference>
<comment type="subcellular location">
    <subcellularLocation>
        <location evidence="1">Secreted</location>
    </subcellularLocation>
</comment>
<evidence type="ECO:0000256" key="5">
    <source>
        <dbReference type="ARBA" id="ARBA00022761"/>
    </source>
</evidence>
<dbReference type="InterPro" id="IPR015817">
    <property type="entry name" value="Vitellinogen_open_b-sht_sub1"/>
</dbReference>
<dbReference type="Gene3D" id="2.20.80.10">
    <property type="entry name" value="Lipovitellin-phosvitin complex, chain A, domain 4"/>
    <property type="match status" value="1"/>
</dbReference>
<dbReference type="InterPro" id="IPR015816">
    <property type="entry name" value="Vitellinogen_b-sht_N"/>
</dbReference>
<evidence type="ECO:0000256" key="3">
    <source>
        <dbReference type="ARBA" id="ARBA00022525"/>
    </source>
</evidence>
<dbReference type="InterPro" id="IPR011030">
    <property type="entry name" value="Lipovitellin_superhlx_dom"/>
</dbReference>
<evidence type="ECO:0000313" key="14">
    <source>
        <dbReference type="Proteomes" id="UP000275408"/>
    </source>
</evidence>
<evidence type="ECO:0000259" key="12">
    <source>
        <dbReference type="PROSITE" id="PS51233"/>
    </source>
</evidence>
<keyword evidence="14" id="KW-1185">Reference proteome</keyword>
<dbReference type="InterPro" id="IPR014853">
    <property type="entry name" value="VWF/SSPO/ZAN-like_Cys-rich_dom"/>
</dbReference>
<keyword evidence="8" id="KW-0325">Glycoprotein</keyword>
<sequence>LLVAHPSSSCTKIRCKMRVLIAFLLVGGALAVPVPISKEEEICNQAFTRFVPNQRYTYRYVATTVTGVTGTTNQTTGLRIEATCEINALADCRRSLWVKDVRIFEASPNGEKDFKSSPNQESFKRALEANHLVFSERRGRFVMVLPVKTEPVYITNIKRGILSALQLQFSEKPQEMIHEVDVTGNCTSEYKIVNKQIVESEITKKRDLSNCTSRSHNITKLNPVTYDVNSQIQGPLNSTSFCRYIVREKHVKTVECNETHLLRPFSYNAAGVTTNVTVNLTLESVRMTFFFADEMKFPEMRKSNMFYEQSLPKAEAEPVYETSSKSAEDVLEGLIKILPINETKPSTVTKFTRLVFSIRKLDVNALKNVWTRFYNCDEQQEGEFTKKQCKKSQAYLLDAFTQCGTTPCLRYIIEAIRDYNQVKPEHMAYLLNGISAARNPAPYLFDEMIDFLRRRSDLPTTTLLSLGTMIRKYCQRTPKDCLRESDSAVMRAVSFLEEQLPKNCEATSYDIDDVIITLKAIGNAGLMHSKAKELVKCSQGANFLNISVVAIETIRSMPFCPDTWNALGSEVFGDYGNDPEVRLQAYLALMKYPDEKTIRYVAQVLDAEVNTQVGAFVSSHLKQMNDSVEPTYGKRLSELIKKALKQRTTPLRDFNTTYKSQFLQKSYLNEESNLGFSTESHVIYHPESLVPRSAELNVTLDLWGGAIPVVETSTRLEGLEIIWEKLFGHKGYFPDSHISGLMKTPEKSENEAREIQKRSVDNEIDLETLDRKVNLRKMTPSGLLSLKLFGNELDLFRLKDLEWLEDDDIPIADLIELLRALSKGVDKTFTKSFLFLEETHIIPTCLGIPLNLSINGTSVTSVHVQGKADLLSLFWGNKKAVVKGTVKPSAAIVISGKVTLDAFHLSTGVLLNGSISTSTELQGNLTYSQEQGLKSHFNVTDKPQEILNITTSLFHHFNNEEIPIRGVDHRNTTGICTTDIFNSTKILGLNLCSNISIPVAWYNKTAPFFPLTGPSNFSIYLNRTDPLLKNLKMEVNFTKPDKHTNKTAISVSTPGASYERRFFCNITSNKTEEMYRWNISVGADHENATTIDYIFVPISKAVNITLNVARNLTAFYFHRTCHKTHKIKYGLAMNATLFNKSFHHSFFMMNDTHKWHLETNITVKNTTESIPISVLYLNTSINLNGNTTGNMTLNITHRPLNLTLHLRGQHNMTTRTSNVTWNVSCPTWSTPILNNNITINVSYVNTTSFYKTHVNVFNNGTQVLSCYKAYRNSTEKNITVFFCNATAFNRTSSLNMTVTNVTDSIKICHLNITHQNRSIALNTTWMYNHEVRNVSLNITYLNHSVVLSGSLKNYTLEKGFCFNSAYFNGTHHNFTLLSTCLSYFNATERKSLILNITSLNSTATMNTTWLAKPTARGILVNCTYQNRTIFNMTATYSNTTTTRNLHFNLSMGNWSAELNHTYFSTEMLPEVDQIRSINITHRIRNGTSSWMNASYVFTFFNTTAKKDLIVNLTFTNRTYGAQVNMVNKTTTEMVHHILRITGYTPNRTVSWMGVLTNSSKVFNLASVLQYQPKKILNQTFVWNKEISQVNVSIDFLPNVSFSLNCSGTFNTSIRANANATVYNNTLLWNGFVSNMSVVSNLTLWNRTIEFVTKTCNKSHSAFFNLSTWHHFNKTAFNGSITWSINATERVSYFNITSRNVTWFLKMFSLNDTHFNNTIYRINGSEMYVEWSREVRGDNTVYDVLNMTSVRYEWSALNNLTFHIPTKLANITLNATLAGVNMTKFRTHFKYVLKNITQEMLLWNYTKENIAQNLFNLTIHLLNTTSHSIPNVTVNYQRYFQGDTFNYSLFYNNLANTILKIKESNVTLENITEELIVILQNFTDHVNTTAFLGHISNIIANTTWYNQTCETFIFNLTEWGRNASKNFTMLLNRTVSEIGNWTINNKTVNYYLKTYLPGVQNLTIEILNETVNFTQAMVNVSLVFRNFTHNVTEYILNVTHPVLYSISRQILVNITGYINNSSFLGGVAYPVWQNFTEVADISVFNLTYELFHNWTICDSSFEWFLSSLHYPMNITLSFHNITSDATLYQAIEGLLNKTLEMYNATVRSPACRMNRSHEWLVNVTDLAVILVNDTVNVLNVTSLKTTQEIIELYINRTHNMTSQLWNMTVQILTATNFSEPPQKSWEMLNFTAHYHNWTHSMPWTRPVLKKWNSTMLEVITVMRNHSWQNYTRYYFPRVVRYTAEPIESDIYVTAWFLRNFPSNTTLNQKQMNSSFTYPMYMRINYTQFLHLWAEGYINMTACSLNATRNATEFILNGTYNFTVLAVNITTNWTQTFYNFTFTLVNSTASFVNGSLVNETIFHNAHLPKYFYFNLMNFTMNITDHAFNYSMCMLDQTLREYVNKTLSPVITTWRTLKALNELKPEDIVEMLQPKNQTGMIFGKNIYTFDKRYFRFPWIKGSNCKYLVSRDFKDGNFTILSSPEVIVIITQDALVNLHRNGEVISQGITGMDKTNGLTRDFFKELPVKFENTTIVRDGPFINLTNDFGFSVECDMEHFVCSYEVSGFYHNRTAGILGTNNGEPSDDWISPNGKNRTQVSDFVSSWRVAGDCNVKPGIEVKQIPCNRDESAIKRCSELFLNKSSPLSKCFSEVNPVDFAAACKAEYKDCDVSAPVRTLHCNVTAAYIRQCKRHGIEVSLPDECTSCEVGSNMHEKNSTWKEKPSSKVDIVFVCSEGEDMEPVAALLPSFTQQIDQYLKKRGMSPQFGLVGFSGKVPVHRPGHEHTIKGQLFNSAKYFTTDVIRNMRFVPRSNREFPESDGYLGLMKAAEYPFRPAASKLIVLVTNSIRVNHSNISSETVVKALKDIGARLVLIGKFPIKNAIAIDTFNNAYLKKGISKAETKSLIKLYRPPENDEYIQVVTETQGVGINLKPAFEGPKAKPSSWQMQRILESIFKQLKHDTAQCRECSCVPDMVGKGKTVCKTVPCKA</sequence>
<dbReference type="GO" id="GO:0005319">
    <property type="term" value="F:lipid transporter activity"/>
    <property type="evidence" value="ECO:0007669"/>
    <property type="project" value="InterPro"/>
</dbReference>
<dbReference type="Gene3D" id="2.30.230.10">
    <property type="entry name" value="Lipovitellin, beta-sheet shell regions, chain A"/>
    <property type="match status" value="1"/>
</dbReference>
<proteinExistence type="predicted"/>
<evidence type="ECO:0000313" key="13">
    <source>
        <dbReference type="EMBL" id="RMX61009.1"/>
    </source>
</evidence>
<feature type="signal peptide" evidence="10">
    <location>
        <begin position="1"/>
        <end position="31"/>
    </location>
</feature>
<dbReference type="PANTHER" id="PTHR23345">
    <property type="entry name" value="VITELLOGENIN-RELATED"/>
    <property type="match status" value="1"/>
</dbReference>
<dbReference type="Pfam" id="PF06448">
    <property type="entry name" value="DUF1081"/>
    <property type="match status" value="1"/>
</dbReference>
<organism evidence="13 14">
    <name type="scientific">Pocillopora damicornis</name>
    <name type="common">Cauliflower coral</name>
    <name type="synonym">Millepora damicornis</name>
    <dbReference type="NCBI Taxonomy" id="46731"/>
    <lineage>
        <taxon>Eukaryota</taxon>
        <taxon>Metazoa</taxon>
        <taxon>Cnidaria</taxon>
        <taxon>Anthozoa</taxon>
        <taxon>Hexacorallia</taxon>
        <taxon>Scleractinia</taxon>
        <taxon>Astrocoeniina</taxon>
        <taxon>Pocilloporidae</taxon>
        <taxon>Pocillopora</taxon>
    </lineage>
</organism>
<dbReference type="Proteomes" id="UP000275408">
    <property type="component" value="Unassembled WGS sequence"/>
</dbReference>
<evidence type="ECO:0000256" key="2">
    <source>
        <dbReference type="ARBA" id="ARBA00022448"/>
    </source>
</evidence>
<keyword evidence="6" id="KW-0445">Lipid transport</keyword>
<evidence type="ECO:0000259" key="11">
    <source>
        <dbReference type="PROSITE" id="PS51211"/>
    </source>
</evidence>
<dbReference type="InterPro" id="IPR050733">
    <property type="entry name" value="Vitellogenin/Apolipophorin"/>
</dbReference>
<dbReference type="PROSITE" id="PS51233">
    <property type="entry name" value="VWFD"/>
    <property type="match status" value="1"/>
</dbReference>
<dbReference type="Pfam" id="PF08742">
    <property type="entry name" value="C8"/>
    <property type="match status" value="1"/>
</dbReference>
<evidence type="ECO:0000256" key="4">
    <source>
        <dbReference type="ARBA" id="ARBA00022729"/>
    </source>
</evidence>
<dbReference type="SUPFAM" id="SSF48431">
    <property type="entry name" value="Lipovitellin-phosvitin complex, superhelical domain"/>
    <property type="match status" value="1"/>
</dbReference>
<evidence type="ECO:0000256" key="1">
    <source>
        <dbReference type="ARBA" id="ARBA00004613"/>
    </source>
</evidence>
<dbReference type="EMBL" id="RCHS01000085">
    <property type="protein sequence ID" value="RMX61009.1"/>
    <property type="molecule type" value="Genomic_DNA"/>
</dbReference>
<dbReference type="InterPro" id="IPR015819">
    <property type="entry name" value="Lipid_transp_b-sht_shell"/>
</dbReference>
<dbReference type="SMART" id="SM00638">
    <property type="entry name" value="LPD_N"/>
    <property type="match status" value="1"/>
</dbReference>
<comment type="caution">
    <text evidence="13">The sequence shown here is derived from an EMBL/GenBank/DDBJ whole genome shotgun (WGS) entry which is preliminary data.</text>
</comment>
<feature type="domain" description="Vitellogenin" evidence="11">
    <location>
        <begin position="50"/>
        <end position="694"/>
    </location>
</feature>
<comment type="caution">
    <text evidence="9">Lacks conserved residue(s) required for the propagation of feature annotation.</text>
</comment>
<keyword evidence="7" id="KW-1015">Disulfide bond</keyword>
<dbReference type="SMART" id="SM01169">
    <property type="entry name" value="DUF1943"/>
    <property type="match status" value="1"/>
</dbReference>
<dbReference type="Pfam" id="PF00094">
    <property type="entry name" value="VWD"/>
    <property type="match status" value="1"/>
</dbReference>
<dbReference type="Gene3D" id="1.25.10.20">
    <property type="entry name" value="Vitellinogen, superhelical"/>
    <property type="match status" value="1"/>
</dbReference>
<dbReference type="GO" id="GO:0045735">
    <property type="term" value="F:nutrient reservoir activity"/>
    <property type="evidence" value="ECO:0007669"/>
    <property type="project" value="UniProtKB-KW"/>
</dbReference>
<evidence type="ECO:0000256" key="7">
    <source>
        <dbReference type="ARBA" id="ARBA00023157"/>
    </source>
</evidence>
<feature type="non-terminal residue" evidence="13">
    <location>
        <position position="1"/>
    </location>
</feature>
<dbReference type="InterPro" id="IPR001846">
    <property type="entry name" value="VWF_type-D"/>
</dbReference>
<feature type="chain" id="PRO_5018248287" description="Vitellogenin domain-containing protein" evidence="10">
    <location>
        <begin position="32"/>
        <end position="2984"/>
    </location>
</feature>
<dbReference type="InterPro" id="IPR001747">
    <property type="entry name" value="Vitellogenin_N"/>
</dbReference>
<dbReference type="Gene3D" id="2.20.50.20">
    <property type="entry name" value="Lipovitellin. Chain A, domain 3"/>
    <property type="match status" value="1"/>
</dbReference>
<keyword evidence="3" id="KW-0964">Secreted</keyword>
<dbReference type="OrthoDB" id="6484170at2759"/>
<evidence type="ECO:0000256" key="8">
    <source>
        <dbReference type="ARBA" id="ARBA00023180"/>
    </source>
</evidence>
<dbReference type="STRING" id="46731.A0A3M6V559"/>
<name>A0A3M6V559_POCDA</name>
<evidence type="ECO:0000256" key="9">
    <source>
        <dbReference type="PROSITE-ProRule" id="PRU00557"/>
    </source>
</evidence>
<gene>
    <name evidence="13" type="ORF">pdam_00007541</name>
</gene>
<dbReference type="GO" id="GO:0005576">
    <property type="term" value="C:extracellular region"/>
    <property type="evidence" value="ECO:0007669"/>
    <property type="project" value="UniProtKB-SubCell"/>
</dbReference>
<feature type="domain" description="VWFD" evidence="12">
    <location>
        <begin position="2434"/>
        <end position="2609"/>
    </location>
</feature>
<dbReference type="PANTHER" id="PTHR23345:SF15">
    <property type="entry name" value="VITELLOGENIN 1-RELATED"/>
    <property type="match status" value="1"/>
</dbReference>
<reference evidence="13 14" key="1">
    <citation type="journal article" date="2018" name="Sci. Rep.">
        <title>Comparative analysis of the Pocillopora damicornis genome highlights role of immune system in coral evolution.</title>
        <authorList>
            <person name="Cunning R."/>
            <person name="Bay R.A."/>
            <person name="Gillette P."/>
            <person name="Baker A.C."/>
            <person name="Traylor-Knowles N."/>
        </authorList>
    </citation>
    <scope>NUCLEOTIDE SEQUENCE [LARGE SCALE GENOMIC DNA]</scope>
    <source>
        <strain evidence="13">RSMAS</strain>
        <tissue evidence="13">Whole animal</tissue>
    </source>
</reference>
<keyword evidence="2" id="KW-0813">Transport</keyword>
<dbReference type="Pfam" id="PF09172">
    <property type="entry name" value="Vit_open_b-sht"/>
    <property type="match status" value="1"/>
</dbReference>
<evidence type="ECO:0008006" key="15">
    <source>
        <dbReference type="Google" id="ProtNLM"/>
    </source>
</evidence>
<accession>A0A3M6V559</accession>
<dbReference type="SMART" id="SM00216">
    <property type="entry name" value="VWD"/>
    <property type="match status" value="1"/>
</dbReference>
<keyword evidence="5" id="KW-0758">Storage protein</keyword>
<keyword evidence="4 10" id="KW-0732">Signal</keyword>
<evidence type="ECO:0000256" key="6">
    <source>
        <dbReference type="ARBA" id="ARBA00023055"/>
    </source>
</evidence>
<dbReference type="SUPFAM" id="SSF56968">
    <property type="entry name" value="Lipovitellin-phosvitin complex, beta-sheet shell regions"/>
    <property type="match status" value="2"/>
</dbReference>
<dbReference type="InterPro" id="IPR015255">
    <property type="entry name" value="Vitellinogen_open_b-sht"/>
</dbReference>